<dbReference type="EMBL" id="JAGIBU010000011">
    <property type="protein sequence ID" value="MBS7825375.1"/>
    <property type="molecule type" value="Genomic_DNA"/>
</dbReference>
<evidence type="ECO:0000313" key="3">
    <source>
        <dbReference type="Proteomes" id="UP000680020"/>
    </source>
</evidence>
<comment type="caution">
    <text evidence="2">The sequence shown here is derived from an EMBL/GenBank/DDBJ whole genome shotgun (WGS) entry which is preliminary data.</text>
</comment>
<sequence length="266" mass="30334">MMSLSKVFNLKAFLYHFLFSIVLIGGLALFIVHLWYPGIWATEIGGYQLVWMIVMVDLCVGPLCVGFAYKSHKSRKEKILDISVITLCQLAFFAWGAWTISISRPVFIAFDADRFELVVDQEVSAENLANTAPFDRLPLFEGLKMAVVDVEQTVPDQETRIQVNNDALFGLDISKQPKYYVPYEDNIDRVLKMAKGYEDFAKNGEATQAAADFMAKHTIEKAEFMWLPIRYFSPEKQSPLFMTAVIDPKTAQIIDYIVIDPYEINE</sequence>
<gene>
    <name evidence="2" type="ORF">J7561_09210</name>
</gene>
<keyword evidence="1" id="KW-0472">Membrane</keyword>
<feature type="transmembrane region" description="Helical" evidence="1">
    <location>
        <begin position="48"/>
        <end position="67"/>
    </location>
</feature>
<keyword evidence="1" id="KW-1133">Transmembrane helix</keyword>
<evidence type="ECO:0000256" key="1">
    <source>
        <dbReference type="SAM" id="Phobius"/>
    </source>
</evidence>
<evidence type="ECO:0008006" key="4">
    <source>
        <dbReference type="Google" id="ProtNLM"/>
    </source>
</evidence>
<reference evidence="2" key="1">
    <citation type="submission" date="2021-03" db="EMBL/GenBank/DDBJ databases">
        <title>Identification and antibiotic profiling of Wohlfahrtiimonas chitiniclastica, an underestimated human pathogen.</title>
        <authorList>
            <person name="Kopf A."/>
            <person name="Bunk B."/>
            <person name="Coldewey S."/>
            <person name="Gunzer F."/>
            <person name="Riedel T."/>
            <person name="Schroettner P."/>
        </authorList>
    </citation>
    <scope>NUCLEOTIDE SEQUENCE</scope>
    <source>
        <strain evidence="2">DSM 100917</strain>
    </source>
</reference>
<protein>
    <recommendedName>
        <fullName evidence="4">Pilus assembly protein</fullName>
    </recommendedName>
</protein>
<organism evidence="2 3">
    <name type="scientific">Wohlfahrtiimonas chitiniclastica</name>
    <dbReference type="NCBI Taxonomy" id="400946"/>
    <lineage>
        <taxon>Bacteria</taxon>
        <taxon>Pseudomonadati</taxon>
        <taxon>Pseudomonadota</taxon>
        <taxon>Gammaproteobacteria</taxon>
        <taxon>Cardiobacteriales</taxon>
        <taxon>Ignatzschineriaceae</taxon>
        <taxon>Wohlfahrtiimonas</taxon>
    </lineage>
</organism>
<accession>A0AB35C3C4</accession>
<keyword evidence="1" id="KW-0812">Transmembrane</keyword>
<dbReference type="AlphaFoldDB" id="A0AB35C3C4"/>
<feature type="transmembrane region" description="Helical" evidence="1">
    <location>
        <begin position="79"/>
        <end position="98"/>
    </location>
</feature>
<feature type="transmembrane region" description="Helical" evidence="1">
    <location>
        <begin position="12"/>
        <end position="36"/>
    </location>
</feature>
<evidence type="ECO:0000313" key="2">
    <source>
        <dbReference type="EMBL" id="MBS7825375.1"/>
    </source>
</evidence>
<dbReference type="Proteomes" id="UP000680020">
    <property type="component" value="Unassembled WGS sequence"/>
</dbReference>
<name>A0AB35C3C4_9GAMM</name>
<proteinExistence type="predicted"/>